<evidence type="ECO:0000313" key="1">
    <source>
        <dbReference type="EMBL" id="RYM34199.1"/>
    </source>
</evidence>
<dbReference type="Proteomes" id="UP000293952">
    <property type="component" value="Unassembled WGS sequence"/>
</dbReference>
<dbReference type="Gene3D" id="3.40.630.30">
    <property type="match status" value="1"/>
</dbReference>
<keyword evidence="2" id="KW-1185">Reference proteome</keyword>
<dbReference type="SUPFAM" id="SSF55729">
    <property type="entry name" value="Acyl-CoA N-acyltransferases (Nat)"/>
    <property type="match status" value="1"/>
</dbReference>
<reference evidence="1 2" key="1">
    <citation type="submission" date="2019-02" db="EMBL/GenBank/DDBJ databases">
        <title>Genome sequence of the sea-ice species Brumimicrobium glaciale.</title>
        <authorList>
            <person name="Bowman J.P."/>
        </authorList>
    </citation>
    <scope>NUCLEOTIDE SEQUENCE [LARGE SCALE GENOMIC DNA]</scope>
    <source>
        <strain evidence="1 2">IC156</strain>
    </source>
</reference>
<dbReference type="GO" id="GO:0016740">
    <property type="term" value="F:transferase activity"/>
    <property type="evidence" value="ECO:0007669"/>
    <property type="project" value="UniProtKB-KW"/>
</dbReference>
<dbReference type="AlphaFoldDB" id="A0A4Q4KQA7"/>
<name>A0A4Q4KQA7_9FLAO</name>
<protein>
    <submittedName>
        <fullName evidence="1">GNAT family acetyltransferase</fullName>
    </submittedName>
</protein>
<organism evidence="1 2">
    <name type="scientific">Brumimicrobium glaciale</name>
    <dbReference type="NCBI Taxonomy" id="200475"/>
    <lineage>
        <taxon>Bacteria</taxon>
        <taxon>Pseudomonadati</taxon>
        <taxon>Bacteroidota</taxon>
        <taxon>Flavobacteriia</taxon>
        <taxon>Flavobacteriales</taxon>
        <taxon>Crocinitomicaceae</taxon>
        <taxon>Brumimicrobium</taxon>
    </lineage>
</organism>
<dbReference type="EMBL" id="SETE01000003">
    <property type="protein sequence ID" value="RYM34199.1"/>
    <property type="molecule type" value="Genomic_DNA"/>
</dbReference>
<dbReference type="RefSeq" id="WP_130093639.1">
    <property type="nucleotide sequence ID" value="NZ_SETE01000003.1"/>
</dbReference>
<dbReference type="InterPro" id="IPR016181">
    <property type="entry name" value="Acyl_CoA_acyltransferase"/>
</dbReference>
<gene>
    <name evidence="1" type="ORF">ERX46_09585</name>
</gene>
<dbReference type="OrthoDB" id="5109343at2"/>
<sequence>MINTRLGASNDIDGILSLQEKYLYRNLNEFERKKGFVTTPFTTAQIEEIILQNGMFVAINDTHKVIAYAFAGSWKYFEQWEIFNYMVSRFPDLTFKGNKITTKNSFQYGPVCIDEKYRGSGLLNQLFEEMRVELLKKYPISITFINNINKISESAHTRKLGWETIDEFKFNDNSYICLALDMEVSVLPETVK</sequence>
<evidence type="ECO:0000313" key="2">
    <source>
        <dbReference type="Proteomes" id="UP000293952"/>
    </source>
</evidence>
<proteinExistence type="predicted"/>
<accession>A0A4Q4KQA7</accession>
<comment type="caution">
    <text evidence="1">The sequence shown here is derived from an EMBL/GenBank/DDBJ whole genome shotgun (WGS) entry which is preliminary data.</text>
</comment>
<keyword evidence="1" id="KW-0808">Transferase</keyword>